<evidence type="ECO:0000313" key="7">
    <source>
        <dbReference type="EMBL" id="MBB5015753.1"/>
    </source>
</evidence>
<sequence>MNDSTSAAVRLDVWLWAARFFKTRSLAKQAVEGGKVELNGVGGKPAKPVRVGDRLVVNRAGERYEIEVLGLSEQRGPAPLAQRLYSESEASRARRQAEREQRRLSGAGLAAPATRPDKKSRRQIRALKDGGKGKLPPWFPQ</sequence>
<evidence type="ECO:0000256" key="1">
    <source>
        <dbReference type="ARBA" id="ARBA00008396"/>
    </source>
</evidence>
<evidence type="ECO:0000259" key="6">
    <source>
        <dbReference type="SMART" id="SM00363"/>
    </source>
</evidence>
<evidence type="ECO:0000256" key="5">
    <source>
        <dbReference type="SAM" id="MobiDB-lite"/>
    </source>
</evidence>
<name>A0A7W8DEI8_9GAMM</name>
<protein>
    <recommendedName>
        <fullName evidence="4">Heat shock protein 15</fullName>
    </recommendedName>
</protein>
<comment type="caution">
    <text evidence="7">The sequence shown here is derived from an EMBL/GenBank/DDBJ whole genome shotgun (WGS) entry which is preliminary data.</text>
</comment>
<dbReference type="GO" id="GO:0043023">
    <property type="term" value="F:ribosomal large subunit binding"/>
    <property type="evidence" value="ECO:0007669"/>
    <property type="project" value="InterPro"/>
</dbReference>
<dbReference type="PROSITE" id="PS50889">
    <property type="entry name" value="S4"/>
    <property type="match status" value="1"/>
</dbReference>
<evidence type="ECO:0000256" key="4">
    <source>
        <dbReference type="PIRNR" id="PIRNR016821"/>
    </source>
</evidence>
<keyword evidence="8" id="KW-1185">Reference proteome</keyword>
<proteinExistence type="inferred from homology"/>
<dbReference type="SUPFAM" id="SSF55174">
    <property type="entry name" value="Alpha-L RNA-binding motif"/>
    <property type="match status" value="1"/>
</dbReference>
<feature type="region of interest" description="Disordered" evidence="5">
    <location>
        <begin position="80"/>
        <end position="141"/>
    </location>
</feature>
<evidence type="ECO:0000256" key="3">
    <source>
        <dbReference type="ARBA" id="ARBA00023125"/>
    </source>
</evidence>
<keyword evidence="3 4" id="KW-0238">DNA-binding</keyword>
<dbReference type="InterPro" id="IPR002942">
    <property type="entry name" value="S4_RNA-bd"/>
</dbReference>
<feature type="domain" description="RNA-binding S4" evidence="6">
    <location>
        <begin position="9"/>
        <end position="71"/>
    </location>
</feature>
<dbReference type="CDD" id="cd00165">
    <property type="entry name" value="S4"/>
    <property type="match status" value="1"/>
</dbReference>
<evidence type="ECO:0000313" key="8">
    <source>
        <dbReference type="Proteomes" id="UP000519004"/>
    </source>
</evidence>
<dbReference type="SMART" id="SM00363">
    <property type="entry name" value="S4"/>
    <property type="match status" value="1"/>
</dbReference>
<dbReference type="RefSeq" id="WP_183948424.1">
    <property type="nucleotide sequence ID" value="NZ_JACHHX010000010.1"/>
</dbReference>
<dbReference type="PIRSF" id="PIRSF016821">
    <property type="entry name" value="HSP15"/>
    <property type="match status" value="1"/>
</dbReference>
<keyword evidence="2 4" id="KW-0694">RNA-binding</keyword>
<gene>
    <name evidence="7" type="ORF">HNQ58_001661</name>
</gene>
<feature type="compositionally biased region" description="Basic and acidic residues" evidence="5">
    <location>
        <begin position="89"/>
        <end position="103"/>
    </location>
</feature>
<dbReference type="InterPro" id="IPR036986">
    <property type="entry name" value="S4_RNA-bd_sf"/>
</dbReference>
<comment type="similarity">
    <text evidence="1 4">Belongs to the HSP15 family.</text>
</comment>
<organism evidence="7 8">
    <name type="scientific">Rehaibacterium terrae</name>
    <dbReference type="NCBI Taxonomy" id="1341696"/>
    <lineage>
        <taxon>Bacteria</taxon>
        <taxon>Pseudomonadati</taxon>
        <taxon>Pseudomonadota</taxon>
        <taxon>Gammaproteobacteria</taxon>
        <taxon>Lysobacterales</taxon>
        <taxon>Lysobacteraceae</taxon>
        <taxon>Rehaibacterium</taxon>
    </lineage>
</organism>
<evidence type="ECO:0000256" key="2">
    <source>
        <dbReference type="ARBA" id="ARBA00022884"/>
    </source>
</evidence>
<dbReference type="InterPro" id="IPR025708">
    <property type="entry name" value="HSP15"/>
</dbReference>
<dbReference type="GO" id="GO:0003677">
    <property type="term" value="F:DNA binding"/>
    <property type="evidence" value="ECO:0007669"/>
    <property type="project" value="UniProtKB-KW"/>
</dbReference>
<dbReference type="Pfam" id="PF01479">
    <property type="entry name" value="S4"/>
    <property type="match status" value="1"/>
</dbReference>
<dbReference type="Proteomes" id="UP000519004">
    <property type="component" value="Unassembled WGS sequence"/>
</dbReference>
<dbReference type="EMBL" id="JACHHX010000010">
    <property type="protein sequence ID" value="MBB5015753.1"/>
    <property type="molecule type" value="Genomic_DNA"/>
</dbReference>
<dbReference type="Gene3D" id="3.10.290.10">
    <property type="entry name" value="RNA-binding S4 domain"/>
    <property type="match status" value="1"/>
</dbReference>
<accession>A0A7W8DEI8</accession>
<keyword evidence="7" id="KW-0346">Stress response</keyword>
<dbReference type="GO" id="GO:0034605">
    <property type="term" value="P:cellular response to heat"/>
    <property type="evidence" value="ECO:0007669"/>
    <property type="project" value="InterPro"/>
</dbReference>
<reference evidence="7 8" key="1">
    <citation type="submission" date="2020-08" db="EMBL/GenBank/DDBJ databases">
        <title>Genomic Encyclopedia of Type Strains, Phase IV (KMG-IV): sequencing the most valuable type-strain genomes for metagenomic binning, comparative biology and taxonomic classification.</title>
        <authorList>
            <person name="Goeker M."/>
        </authorList>
    </citation>
    <scope>NUCLEOTIDE SEQUENCE [LARGE SCALE GENOMIC DNA]</scope>
    <source>
        <strain evidence="7 8">DSM 25897</strain>
    </source>
</reference>
<dbReference type="AlphaFoldDB" id="A0A7W8DEI8"/>
<dbReference type="GO" id="GO:0003727">
    <property type="term" value="F:single-stranded RNA binding"/>
    <property type="evidence" value="ECO:0007669"/>
    <property type="project" value="InterPro"/>
</dbReference>